<dbReference type="GO" id="GO:0008610">
    <property type="term" value="P:lipid biosynthetic process"/>
    <property type="evidence" value="ECO:0007669"/>
    <property type="project" value="TreeGrafter"/>
</dbReference>
<feature type="compositionally biased region" description="Basic residues" evidence="2">
    <location>
        <begin position="15"/>
        <end position="25"/>
    </location>
</feature>
<keyword evidence="4" id="KW-0378">Hydrolase</keyword>
<protein>
    <submittedName>
        <fullName evidence="4">Alpha/beta fold hydrolase</fullName>
    </submittedName>
</protein>
<reference evidence="5 6" key="1">
    <citation type="submission" date="2019-10" db="EMBL/GenBank/DDBJ databases">
        <title>Genome Sequence of Micromonospora terminaliae DSM 101760.</title>
        <authorList>
            <person name="Guo L."/>
        </authorList>
    </citation>
    <scope>NUCLEOTIDE SEQUENCE [LARGE SCALE GENOMIC DNA]</scope>
    <source>
        <strain evidence="5 6">DSM 101760</strain>
    </source>
</reference>
<dbReference type="SUPFAM" id="SSF53474">
    <property type="entry name" value="alpha/beta-Hydrolases"/>
    <property type="match status" value="1"/>
</dbReference>
<keyword evidence="6" id="KW-1185">Reference proteome</keyword>
<evidence type="ECO:0000256" key="2">
    <source>
        <dbReference type="SAM" id="MobiDB-lite"/>
    </source>
</evidence>
<accession>A0AAJ2ZJX1</accession>
<dbReference type="InterPro" id="IPR029058">
    <property type="entry name" value="AB_hydrolase_fold"/>
</dbReference>
<evidence type="ECO:0000313" key="6">
    <source>
        <dbReference type="Proteomes" id="UP000402241"/>
    </source>
</evidence>
<name>A0AAJ2ZJX1_9ACTN</name>
<evidence type="ECO:0000259" key="3">
    <source>
        <dbReference type="Pfam" id="PF00975"/>
    </source>
</evidence>
<dbReference type="AlphaFoldDB" id="A0AAJ2ZJX1"/>
<reference evidence="4 7" key="2">
    <citation type="submission" date="2020-02" db="EMBL/GenBank/DDBJ databases">
        <title>WGS of Micromonospora spp. isolated from hot spring.</title>
        <authorList>
            <person name="Thawai C."/>
        </authorList>
    </citation>
    <scope>NUCLEOTIDE SEQUENCE [LARGE SCALE GENOMIC DNA]</scope>
    <source>
        <strain evidence="4 7">TMS7</strain>
    </source>
</reference>
<dbReference type="PANTHER" id="PTHR11487:SF0">
    <property type="entry name" value="S-ACYL FATTY ACID SYNTHASE THIOESTERASE, MEDIUM CHAIN"/>
    <property type="match status" value="1"/>
</dbReference>
<dbReference type="Pfam" id="PF00975">
    <property type="entry name" value="Thioesterase"/>
    <property type="match status" value="1"/>
</dbReference>
<comment type="similarity">
    <text evidence="1">Belongs to the thioesterase family.</text>
</comment>
<proteinExistence type="inferred from homology"/>
<gene>
    <name evidence="4" type="ORF">G3561_21995</name>
    <name evidence="5" type="ORF">GCE86_08115</name>
</gene>
<dbReference type="PANTHER" id="PTHR11487">
    <property type="entry name" value="THIOESTERASE"/>
    <property type="match status" value="1"/>
</dbReference>
<evidence type="ECO:0000313" key="7">
    <source>
        <dbReference type="Proteomes" id="UP000477779"/>
    </source>
</evidence>
<evidence type="ECO:0000313" key="4">
    <source>
        <dbReference type="EMBL" id="NES30209.1"/>
    </source>
</evidence>
<evidence type="ECO:0000256" key="1">
    <source>
        <dbReference type="ARBA" id="ARBA00007169"/>
    </source>
</evidence>
<dbReference type="Proteomes" id="UP000477779">
    <property type="component" value="Unassembled WGS sequence"/>
</dbReference>
<sequence length="268" mass="28927">MSAEPDGNAAAMRSGARRSTGRTRPRNPWFPFGTGEGAPVRLLCLPHAGAGAAVYRAWARGLPGTIAACPVEPPGRGTRSSEQPLTSAVEIARQLAPEVLATVRPPYAIFGHSTGALCAFEVVREIRRLGAPLPVHLYVAGRRPPSMPMMRTELAGLPADELAVVLRRLGGTPEELLADPFLLELIQPLLVADFHVNEMYRYRAEPPLPIPITAFASTEDHFAEPGQVAGWQRETTDRYAQLVFNGGHFAIFDNSPTVLGRIAADLEP</sequence>
<dbReference type="GO" id="GO:0016787">
    <property type="term" value="F:hydrolase activity"/>
    <property type="evidence" value="ECO:0007669"/>
    <property type="project" value="UniProtKB-KW"/>
</dbReference>
<feature type="domain" description="Thioesterase" evidence="3">
    <location>
        <begin position="41"/>
        <end position="264"/>
    </location>
</feature>
<dbReference type="InterPro" id="IPR012223">
    <property type="entry name" value="TEII"/>
</dbReference>
<dbReference type="Proteomes" id="UP000402241">
    <property type="component" value="Chromosome"/>
</dbReference>
<organism evidence="4 7">
    <name type="scientific">Micromonospora terminaliae</name>
    <dbReference type="NCBI Taxonomy" id="1914461"/>
    <lineage>
        <taxon>Bacteria</taxon>
        <taxon>Bacillati</taxon>
        <taxon>Actinomycetota</taxon>
        <taxon>Actinomycetes</taxon>
        <taxon>Micromonosporales</taxon>
        <taxon>Micromonosporaceae</taxon>
        <taxon>Micromonospora</taxon>
    </lineage>
</organism>
<dbReference type="InterPro" id="IPR001031">
    <property type="entry name" value="Thioesterase"/>
</dbReference>
<dbReference type="EMBL" id="JAAHBZ010000010">
    <property type="protein sequence ID" value="NES30209.1"/>
    <property type="molecule type" value="Genomic_DNA"/>
</dbReference>
<dbReference type="Gene3D" id="3.40.50.1820">
    <property type="entry name" value="alpha/beta hydrolase"/>
    <property type="match status" value="1"/>
</dbReference>
<evidence type="ECO:0000313" key="5">
    <source>
        <dbReference type="EMBL" id="QGL47020.1"/>
    </source>
</evidence>
<feature type="region of interest" description="Disordered" evidence="2">
    <location>
        <begin position="1"/>
        <end position="31"/>
    </location>
</feature>
<dbReference type="EMBL" id="CP045309">
    <property type="protein sequence ID" value="QGL47020.1"/>
    <property type="molecule type" value="Genomic_DNA"/>
</dbReference>
<dbReference type="RefSeq" id="WP_154226364.1">
    <property type="nucleotide sequence ID" value="NZ_JAAHBZ010000010.1"/>
</dbReference>